<protein>
    <submittedName>
        <fullName evidence="2">Uncharacterized protein</fullName>
    </submittedName>
</protein>
<name>A0ABS8WJ82_DATST</name>
<gene>
    <name evidence="2" type="ORF">HAX54_044846</name>
</gene>
<evidence type="ECO:0000313" key="2">
    <source>
        <dbReference type="EMBL" id="MCE3049458.1"/>
    </source>
</evidence>
<comment type="caution">
    <text evidence="2">The sequence shown here is derived from an EMBL/GenBank/DDBJ whole genome shotgun (WGS) entry which is preliminary data.</text>
</comment>
<feature type="region of interest" description="Disordered" evidence="1">
    <location>
        <begin position="1"/>
        <end position="42"/>
    </location>
</feature>
<dbReference type="Proteomes" id="UP000823775">
    <property type="component" value="Unassembled WGS sequence"/>
</dbReference>
<keyword evidence="3" id="KW-1185">Reference proteome</keyword>
<evidence type="ECO:0000256" key="1">
    <source>
        <dbReference type="SAM" id="MobiDB-lite"/>
    </source>
</evidence>
<evidence type="ECO:0000313" key="3">
    <source>
        <dbReference type="Proteomes" id="UP000823775"/>
    </source>
</evidence>
<sequence>MNQWTVSGLQIEDRRPEVRAHQHGQPGGSPIPSVNWSMDRSQETNNWTKTWQRKLKRRTANVIWRIVDDTLIETEDPALHRRFK</sequence>
<organism evidence="2 3">
    <name type="scientific">Datura stramonium</name>
    <name type="common">Jimsonweed</name>
    <name type="synonym">Common thornapple</name>
    <dbReference type="NCBI Taxonomy" id="4076"/>
    <lineage>
        <taxon>Eukaryota</taxon>
        <taxon>Viridiplantae</taxon>
        <taxon>Streptophyta</taxon>
        <taxon>Embryophyta</taxon>
        <taxon>Tracheophyta</taxon>
        <taxon>Spermatophyta</taxon>
        <taxon>Magnoliopsida</taxon>
        <taxon>eudicotyledons</taxon>
        <taxon>Gunneridae</taxon>
        <taxon>Pentapetalae</taxon>
        <taxon>asterids</taxon>
        <taxon>lamiids</taxon>
        <taxon>Solanales</taxon>
        <taxon>Solanaceae</taxon>
        <taxon>Solanoideae</taxon>
        <taxon>Datureae</taxon>
        <taxon>Datura</taxon>
    </lineage>
</organism>
<accession>A0ABS8WJ82</accession>
<proteinExistence type="predicted"/>
<dbReference type="EMBL" id="JACEIK010006895">
    <property type="protein sequence ID" value="MCE3049458.1"/>
    <property type="molecule type" value="Genomic_DNA"/>
</dbReference>
<feature type="compositionally biased region" description="Polar residues" evidence="1">
    <location>
        <begin position="32"/>
        <end position="42"/>
    </location>
</feature>
<reference evidence="2 3" key="1">
    <citation type="journal article" date="2021" name="BMC Genomics">
        <title>Datura genome reveals duplications of psychoactive alkaloid biosynthetic genes and high mutation rate following tissue culture.</title>
        <authorList>
            <person name="Rajewski A."/>
            <person name="Carter-House D."/>
            <person name="Stajich J."/>
            <person name="Litt A."/>
        </authorList>
    </citation>
    <scope>NUCLEOTIDE SEQUENCE [LARGE SCALE GENOMIC DNA]</scope>
    <source>
        <strain evidence="2">AR-01</strain>
    </source>
</reference>
<feature type="compositionally biased region" description="Basic and acidic residues" evidence="1">
    <location>
        <begin position="11"/>
        <end position="20"/>
    </location>
</feature>